<comment type="caution">
    <text evidence="4">The sequence shown here is derived from an EMBL/GenBank/DDBJ whole genome shotgun (WGS) entry which is preliminary data.</text>
</comment>
<dbReference type="InterPro" id="IPR050248">
    <property type="entry name" value="Polysacc_deacetylase_ArnD"/>
</dbReference>
<evidence type="ECO:0000313" key="4">
    <source>
        <dbReference type="EMBL" id="PSG92686.1"/>
    </source>
</evidence>
<keyword evidence="1" id="KW-0479">Metal-binding</keyword>
<dbReference type="GO" id="GO:0016810">
    <property type="term" value="F:hydrolase activity, acting on carbon-nitrogen (but not peptide) bonds"/>
    <property type="evidence" value="ECO:0007669"/>
    <property type="project" value="InterPro"/>
</dbReference>
<organism evidence="4 5">
    <name type="scientific">Mesoflavibacter zeaxanthinifaciens subsp. sabulilitoris</name>
    <dbReference type="NCBI Taxonomy" id="1520893"/>
    <lineage>
        <taxon>Bacteria</taxon>
        <taxon>Pseudomonadati</taxon>
        <taxon>Bacteroidota</taxon>
        <taxon>Flavobacteriia</taxon>
        <taxon>Flavobacteriales</taxon>
        <taxon>Flavobacteriaceae</taxon>
        <taxon>Mesoflavibacter</taxon>
    </lineage>
</organism>
<dbReference type="Pfam" id="PF01522">
    <property type="entry name" value="Polysacc_deac_1"/>
    <property type="match status" value="1"/>
</dbReference>
<keyword evidence="2" id="KW-0378">Hydrolase</keyword>
<dbReference type="InterPro" id="IPR011330">
    <property type="entry name" value="Glyco_hydro/deAcase_b/a-brl"/>
</dbReference>
<evidence type="ECO:0000256" key="1">
    <source>
        <dbReference type="ARBA" id="ARBA00022723"/>
    </source>
</evidence>
<gene>
    <name evidence="4" type="ORF">C7H61_04390</name>
</gene>
<dbReference type="GO" id="GO:0046872">
    <property type="term" value="F:metal ion binding"/>
    <property type="evidence" value="ECO:0007669"/>
    <property type="project" value="UniProtKB-KW"/>
</dbReference>
<dbReference type="AlphaFoldDB" id="A0A2T1NIN2"/>
<dbReference type="PROSITE" id="PS51677">
    <property type="entry name" value="NODB"/>
    <property type="match status" value="1"/>
</dbReference>
<dbReference type="GO" id="GO:0005975">
    <property type="term" value="P:carbohydrate metabolic process"/>
    <property type="evidence" value="ECO:0007669"/>
    <property type="project" value="InterPro"/>
</dbReference>
<keyword evidence="5" id="KW-1185">Reference proteome</keyword>
<dbReference type="PANTHER" id="PTHR10587">
    <property type="entry name" value="GLYCOSYL TRANSFERASE-RELATED"/>
    <property type="match status" value="1"/>
</dbReference>
<protein>
    <submittedName>
        <fullName evidence="4">Polysaccharide deacetylase family protein</fullName>
    </submittedName>
</protein>
<dbReference type="OrthoDB" id="9812065at2"/>
<dbReference type="Proteomes" id="UP000238430">
    <property type="component" value="Unassembled WGS sequence"/>
</dbReference>
<proteinExistence type="predicted"/>
<dbReference type="PANTHER" id="PTHR10587:SF133">
    <property type="entry name" value="CHITIN DEACETYLASE 1-RELATED"/>
    <property type="match status" value="1"/>
</dbReference>
<evidence type="ECO:0000313" key="5">
    <source>
        <dbReference type="Proteomes" id="UP000238430"/>
    </source>
</evidence>
<feature type="domain" description="NodB homology" evidence="3">
    <location>
        <begin position="28"/>
        <end position="213"/>
    </location>
</feature>
<evidence type="ECO:0000256" key="2">
    <source>
        <dbReference type="ARBA" id="ARBA00022801"/>
    </source>
</evidence>
<dbReference type="GO" id="GO:0016020">
    <property type="term" value="C:membrane"/>
    <property type="evidence" value="ECO:0007669"/>
    <property type="project" value="TreeGrafter"/>
</dbReference>
<evidence type="ECO:0000259" key="3">
    <source>
        <dbReference type="PROSITE" id="PS51677"/>
    </source>
</evidence>
<dbReference type="InterPro" id="IPR002509">
    <property type="entry name" value="NODB_dom"/>
</dbReference>
<dbReference type="Gene3D" id="3.20.20.370">
    <property type="entry name" value="Glycoside hydrolase/deacetylase"/>
    <property type="match status" value="1"/>
</dbReference>
<dbReference type="EMBL" id="PXOT01000018">
    <property type="protein sequence ID" value="PSG92686.1"/>
    <property type="molecule type" value="Genomic_DNA"/>
</dbReference>
<dbReference type="SUPFAM" id="SSF88713">
    <property type="entry name" value="Glycoside hydrolase/deacetylase"/>
    <property type="match status" value="1"/>
</dbReference>
<name>A0A2T1NIN2_9FLAO</name>
<dbReference type="CDD" id="cd10917">
    <property type="entry name" value="CE4_NodB_like_6s_7s"/>
    <property type="match status" value="1"/>
</dbReference>
<sequence length="215" mass="25136">MLAFPVKIPIIIKRLFPKYIWEKTFSNKTLYLTFDDGPTPEITEWTLNTLKQFNAKATFFCIGDNVKKYPDILHKINQEGHSIGNHTFNHINGWINKTNSYVNNTEKAQNTLEKELGLEYFSTKKLFRPPYGKIKNKQARQLIKKGYQIVMWSVISYDWNINLSGKDCLNNVLKHTKDGNIIVFHDSIKAKKKLQYTLPKVLSYYSDRGYSFKSL</sequence>
<dbReference type="RefSeq" id="WP_106677435.1">
    <property type="nucleotide sequence ID" value="NZ_JACHWV010000005.1"/>
</dbReference>
<reference evidence="4 5" key="1">
    <citation type="submission" date="2018-03" db="EMBL/GenBank/DDBJ databases">
        <title>Mesoflavibacter sp. HG37 and Mesoflavibacter sp. HG96 sp.nov., two marine bacteria isolated from seawater of Western Pacific Ocean.</title>
        <authorList>
            <person name="Cheng H."/>
            <person name="Wu Y.-H."/>
            <person name="Guo L.-L."/>
            <person name="Xu X.-W."/>
        </authorList>
    </citation>
    <scope>NUCLEOTIDE SEQUENCE [LARGE SCALE GENOMIC DNA]</scope>
    <source>
        <strain evidence="4 5">KCTC 42117</strain>
    </source>
</reference>
<accession>A0A2T1NIN2</accession>